<dbReference type="PANTHER" id="PTHR33546">
    <property type="entry name" value="LARGE, MULTIFUNCTIONAL SECRETED PROTEIN-RELATED"/>
    <property type="match status" value="1"/>
</dbReference>
<dbReference type="PROSITE" id="PS51007">
    <property type="entry name" value="CYTC"/>
    <property type="match status" value="1"/>
</dbReference>
<dbReference type="SUPFAM" id="SSF46626">
    <property type="entry name" value="Cytochrome c"/>
    <property type="match status" value="1"/>
</dbReference>
<keyword evidence="3 4" id="KW-0408">Iron</keyword>
<dbReference type="SUPFAM" id="SSF50952">
    <property type="entry name" value="Soluble quinoprotein glucose dehydrogenase"/>
    <property type="match status" value="1"/>
</dbReference>
<proteinExistence type="predicted"/>
<evidence type="ECO:0000313" key="7">
    <source>
        <dbReference type="Proteomes" id="UP001580928"/>
    </source>
</evidence>
<dbReference type="PROSITE" id="PS51257">
    <property type="entry name" value="PROKAR_LIPOPROTEIN"/>
    <property type="match status" value="1"/>
</dbReference>
<reference evidence="6 7" key="1">
    <citation type="submission" date="2024-04" db="EMBL/GenBank/DDBJ databases">
        <title>Albibacterium profundi sp. nov., isolated from sediment of the Challenger Deep of Mariana Trench.</title>
        <authorList>
            <person name="Wang Y."/>
        </authorList>
    </citation>
    <scope>NUCLEOTIDE SEQUENCE [LARGE SCALE GENOMIC DNA]</scope>
    <source>
        <strain evidence="6 7">RHL897</strain>
    </source>
</reference>
<dbReference type="RefSeq" id="WP_375558567.1">
    <property type="nucleotide sequence ID" value="NZ_JBBVGT010000003.1"/>
</dbReference>
<protein>
    <submittedName>
        <fullName evidence="6">Heme-binding protein</fullName>
    </submittedName>
</protein>
<gene>
    <name evidence="6" type="ORF">WKR92_14505</name>
</gene>
<dbReference type="PANTHER" id="PTHR33546:SF1">
    <property type="entry name" value="LARGE, MULTIFUNCTIONAL SECRETED PROTEIN"/>
    <property type="match status" value="1"/>
</dbReference>
<dbReference type="NCBIfam" id="TIGR02603">
    <property type="entry name" value="CxxCH_TIGR02603"/>
    <property type="match status" value="1"/>
</dbReference>
<evidence type="ECO:0000259" key="5">
    <source>
        <dbReference type="PROSITE" id="PS51007"/>
    </source>
</evidence>
<accession>A0ABV5CHK7</accession>
<dbReference type="InterPro" id="IPR011042">
    <property type="entry name" value="6-blade_b-propeller_TolB-like"/>
</dbReference>
<name>A0ABV5CHK7_9SPHI</name>
<feature type="domain" description="Cytochrome c" evidence="5">
    <location>
        <begin position="747"/>
        <end position="885"/>
    </location>
</feature>
<dbReference type="Proteomes" id="UP001580928">
    <property type="component" value="Unassembled WGS sequence"/>
</dbReference>
<evidence type="ECO:0000256" key="3">
    <source>
        <dbReference type="ARBA" id="ARBA00023004"/>
    </source>
</evidence>
<dbReference type="InterPro" id="IPR011041">
    <property type="entry name" value="Quinoprot_gluc/sorb_DH_b-prop"/>
</dbReference>
<keyword evidence="2 4" id="KW-0479">Metal-binding</keyword>
<evidence type="ECO:0000256" key="1">
    <source>
        <dbReference type="ARBA" id="ARBA00022617"/>
    </source>
</evidence>
<dbReference type="InterPro" id="IPR009056">
    <property type="entry name" value="Cyt_c-like_dom"/>
</dbReference>
<dbReference type="InterPro" id="IPR036909">
    <property type="entry name" value="Cyt_c-like_dom_sf"/>
</dbReference>
<dbReference type="Gene3D" id="1.10.760.10">
    <property type="entry name" value="Cytochrome c-like domain"/>
    <property type="match status" value="1"/>
</dbReference>
<keyword evidence="7" id="KW-1185">Reference proteome</keyword>
<dbReference type="Gene3D" id="2.120.10.30">
    <property type="entry name" value="TolB, C-terminal domain"/>
    <property type="match status" value="1"/>
</dbReference>
<dbReference type="EMBL" id="JBBVGT010000003">
    <property type="protein sequence ID" value="MFB5947042.1"/>
    <property type="molecule type" value="Genomic_DNA"/>
</dbReference>
<evidence type="ECO:0000256" key="2">
    <source>
        <dbReference type="ARBA" id="ARBA00022723"/>
    </source>
</evidence>
<comment type="caution">
    <text evidence="6">The sequence shown here is derived from an EMBL/GenBank/DDBJ whole genome shotgun (WGS) entry which is preliminary data.</text>
</comment>
<evidence type="ECO:0000256" key="4">
    <source>
        <dbReference type="PROSITE-ProRule" id="PRU00433"/>
    </source>
</evidence>
<dbReference type="InterPro" id="IPR013427">
    <property type="entry name" value="Haem-bd_dom_put"/>
</dbReference>
<evidence type="ECO:0000313" key="6">
    <source>
        <dbReference type="EMBL" id="MFB5947042.1"/>
    </source>
</evidence>
<keyword evidence="1 4" id="KW-0349">Heme</keyword>
<sequence>MHVQAKFIAILTTISFILTLGACQEKTEPEEPVDPEVEKFILPSDFVIEHLYSPSESEDGSWVSMTFDDQGRMIASDQFGALYRLTIPEIGNDSIPIQVDSLRFPLKDKQSKDSLEKKVGMGYAQGLLWAHNSLYVMVNHRGDDVFKKGSGLYRLQDTDHDDEFDKITQLIALDGSGEHGPHSIILGPDNESLYLVAGNHTDIPEMDRYRLPRSWQEDNVFQLIKDPQGHATDRMAPGGWIAKTDSVGSEWELYAAGFRNTFDIAFNPSGELFAYDSDMEWDFGMPWYRPTRILHVTSGAEFGWRTGSGKWSAAYPDNLPAMINVGQGSPTNLIYAGKANFPEEYRKSLLAFDWSFGIIYSIQTEHDGATYEGKAEEFISGSPLPLTDGVIGPDGALYFLTGGRELESDLYRVYHKDHNEIASEVKDDRDVGLNAYQRVRRKLEEYHVGSHPEAVDAVWPYLRNKDRHIRYAARIALEHQPVDTWKERAFKERSVQAVIQSMVAMARSGDSALRSSILNKLMTIDLASQDEEKQIDVLRAVELVLYRMGNPEQTTTSNLISYLNEIYPAETNSLNRSLSKLLVHVGDSAAVDKTLVLLEHAEDDSTYQATVTQSSDLILRNPQYGLDIANMLAKTPPAQQIYFATVLSKANAGWNEENREKYFKWFYDAFGYKGGNSYIGYVNRARQEALKLVPESKFAYFNELSGDSLVNQAGTSLYSSEEGPKGPGRGWEMEEAVEIVEADSGERDYEQGMMLFSAIRCKSCHSMKGEGGSIGPDLTQLGTRFSAKDMLEAIIEPNEVISDQYASKVFSLKDGTSILGKLMDEDENVYTISQNPYAPQVLKEIAKEDVVDVKMAKVSVMPPGTINVLNENELKDLIAYLMAGGDEEHEVYK</sequence>
<organism evidence="6 7">
    <name type="scientific">Albibacterium profundi</name>
    <dbReference type="NCBI Taxonomy" id="3134906"/>
    <lineage>
        <taxon>Bacteria</taxon>
        <taxon>Pseudomonadati</taxon>
        <taxon>Bacteroidota</taxon>
        <taxon>Sphingobacteriia</taxon>
        <taxon>Sphingobacteriales</taxon>
        <taxon>Sphingobacteriaceae</taxon>
        <taxon>Albibacterium</taxon>
    </lineage>
</organism>